<dbReference type="STRING" id="1797.RMCT_0122"/>
<dbReference type="SUPFAM" id="SSF56349">
    <property type="entry name" value="DNA breaking-rejoining enzymes"/>
    <property type="match status" value="1"/>
</dbReference>
<dbReference type="PROSITE" id="PS51898">
    <property type="entry name" value="TYR_RECOMBINASE"/>
    <property type="match status" value="1"/>
</dbReference>
<dbReference type="PANTHER" id="PTHR30349">
    <property type="entry name" value="PHAGE INTEGRASE-RELATED"/>
    <property type="match status" value="1"/>
</dbReference>
<evidence type="ECO:0000313" key="9">
    <source>
        <dbReference type="Proteomes" id="UP000069654"/>
    </source>
</evidence>
<keyword evidence="2" id="KW-0229">DNA integration</keyword>
<keyword evidence="3 5" id="KW-0238">DNA-binding</keyword>
<evidence type="ECO:0000256" key="5">
    <source>
        <dbReference type="PROSITE-ProRule" id="PRU01248"/>
    </source>
</evidence>
<evidence type="ECO:0000313" key="8">
    <source>
        <dbReference type="EMBL" id="GAT13150.1"/>
    </source>
</evidence>
<dbReference type="AlphaFoldDB" id="A0A117IL54"/>
<dbReference type="InterPro" id="IPR050090">
    <property type="entry name" value="Tyrosine_recombinase_XerCD"/>
</dbReference>
<dbReference type="GO" id="GO:0015074">
    <property type="term" value="P:DNA integration"/>
    <property type="evidence" value="ECO:0007669"/>
    <property type="project" value="UniProtKB-KW"/>
</dbReference>
<dbReference type="InterPro" id="IPR002104">
    <property type="entry name" value="Integrase_catalytic"/>
</dbReference>
<dbReference type="Pfam" id="PF02899">
    <property type="entry name" value="Phage_int_SAM_1"/>
    <property type="match status" value="1"/>
</dbReference>
<dbReference type="OMA" id="THATMYY"/>
<sequence length="402" mass="44523">MARTQRIALTDRPDTYTVLGADHLPVDPAEEYLQFLRDDAASPNTVKAYAAGLAAWWTLLEYTGTDWREVSTAMFGQFLAYLRSGDLPGTARIGAPPTWLGPASTQLRAAAVLACYRYHADAHGLPVPYRRLFTSRGKRGRSRYIPMLAGVGPPRTKDRPVYTVRRGNLAATPVLLPSQVAAILDGCATQNGHVWSGPASGLRDRLLFATLAETGMRLGEALSLRHHDFHLGTGATPYIEVGTRQDHPRGARGKTLHGRRIYIGDDLEALYSSYVWHLVDHGADLAMPNLDTHFVFVNLVAGERFAPMRAETVYAKVDSLTRRSNGVLPEDWTPHWLRHTHATALLLSGAPPHVVMRRLGHADIQTTLSTYGWVTEDAEMRTVAQWRNYVAGWKGLHHDDTP</sequence>
<dbReference type="Gene3D" id="1.10.150.130">
    <property type="match status" value="1"/>
</dbReference>
<reference evidence="8 9" key="1">
    <citation type="journal article" date="2016" name="Genome Announc.">
        <title>Draft Genome Sequences of Five Rapidly Growing Mycobacterium Species, M. thermoresistibile, M. fortuitum subsp. acetamidolyticum, M. canariasense, M. brisbanense, and M. novocastrense.</title>
        <authorList>
            <person name="Katahira K."/>
            <person name="Ogura Y."/>
            <person name="Gotoh Y."/>
            <person name="Hayashi T."/>
        </authorList>
    </citation>
    <scope>NUCLEOTIDE SEQUENCE [LARGE SCALE GENOMIC DNA]</scope>
    <source>
        <strain evidence="8 9">JCM6362</strain>
    </source>
</reference>
<name>A0A117IL54_MYCTH</name>
<evidence type="ECO:0000259" key="6">
    <source>
        <dbReference type="PROSITE" id="PS51898"/>
    </source>
</evidence>
<evidence type="ECO:0000256" key="1">
    <source>
        <dbReference type="ARBA" id="ARBA00008857"/>
    </source>
</evidence>
<gene>
    <name evidence="8" type="ORF">RMCT_0122</name>
</gene>
<dbReference type="GO" id="GO:0003677">
    <property type="term" value="F:DNA binding"/>
    <property type="evidence" value="ECO:0007669"/>
    <property type="project" value="UniProtKB-UniRule"/>
</dbReference>
<dbReference type="RefSeq" id="WP_003925199.1">
    <property type="nucleotide sequence ID" value="NZ_BCTB01000001.1"/>
</dbReference>
<dbReference type="PANTHER" id="PTHR30349:SF41">
    <property type="entry name" value="INTEGRASE_RECOMBINASE PROTEIN MJ0367-RELATED"/>
    <property type="match status" value="1"/>
</dbReference>
<evidence type="ECO:0000256" key="2">
    <source>
        <dbReference type="ARBA" id="ARBA00022908"/>
    </source>
</evidence>
<organism evidence="8 9">
    <name type="scientific">Mycolicibacterium thermoresistibile</name>
    <name type="common">Mycobacterium thermoresistibile</name>
    <dbReference type="NCBI Taxonomy" id="1797"/>
    <lineage>
        <taxon>Bacteria</taxon>
        <taxon>Bacillati</taxon>
        <taxon>Actinomycetota</taxon>
        <taxon>Actinomycetes</taxon>
        <taxon>Mycobacteriales</taxon>
        <taxon>Mycobacteriaceae</taxon>
        <taxon>Mycolicibacterium</taxon>
    </lineage>
</organism>
<comment type="caution">
    <text evidence="8">The sequence shown here is derived from an EMBL/GenBank/DDBJ whole genome shotgun (WGS) entry which is preliminary data.</text>
</comment>
<evidence type="ECO:0000259" key="7">
    <source>
        <dbReference type="PROSITE" id="PS51900"/>
    </source>
</evidence>
<reference evidence="9" key="2">
    <citation type="submission" date="2016-02" db="EMBL/GenBank/DDBJ databases">
        <title>Draft genome sequence of five rapidly growing Mycobacterium species.</title>
        <authorList>
            <person name="Katahira K."/>
            <person name="Gotou Y."/>
            <person name="Iida K."/>
            <person name="Ogura Y."/>
            <person name="Hayashi T."/>
        </authorList>
    </citation>
    <scope>NUCLEOTIDE SEQUENCE [LARGE SCALE GENOMIC DNA]</scope>
    <source>
        <strain evidence="9">JCM6362</strain>
    </source>
</reference>
<comment type="similarity">
    <text evidence="1">Belongs to the 'phage' integrase family.</text>
</comment>
<proteinExistence type="inferred from homology"/>
<evidence type="ECO:0000256" key="4">
    <source>
        <dbReference type="ARBA" id="ARBA00023172"/>
    </source>
</evidence>
<dbReference type="Proteomes" id="UP000069654">
    <property type="component" value="Unassembled WGS sequence"/>
</dbReference>
<dbReference type="Gene3D" id="1.10.443.10">
    <property type="entry name" value="Intergrase catalytic core"/>
    <property type="match status" value="1"/>
</dbReference>
<evidence type="ECO:0000256" key="3">
    <source>
        <dbReference type="ARBA" id="ARBA00023125"/>
    </source>
</evidence>
<dbReference type="EMBL" id="BCTB01000001">
    <property type="protein sequence ID" value="GAT13150.1"/>
    <property type="molecule type" value="Genomic_DNA"/>
</dbReference>
<dbReference type="InterPro" id="IPR013762">
    <property type="entry name" value="Integrase-like_cat_sf"/>
</dbReference>
<dbReference type="InterPro" id="IPR044068">
    <property type="entry name" value="CB"/>
</dbReference>
<dbReference type="GO" id="GO:0006310">
    <property type="term" value="P:DNA recombination"/>
    <property type="evidence" value="ECO:0007669"/>
    <property type="project" value="UniProtKB-KW"/>
</dbReference>
<feature type="domain" description="Tyr recombinase" evidence="6">
    <location>
        <begin position="170"/>
        <end position="385"/>
    </location>
</feature>
<dbReference type="InterPro" id="IPR011010">
    <property type="entry name" value="DNA_brk_join_enz"/>
</dbReference>
<dbReference type="Pfam" id="PF00589">
    <property type="entry name" value="Phage_integrase"/>
    <property type="match status" value="1"/>
</dbReference>
<dbReference type="OrthoDB" id="9803188at2"/>
<keyword evidence="4" id="KW-0233">DNA recombination</keyword>
<dbReference type="InterPro" id="IPR004107">
    <property type="entry name" value="Integrase_SAM-like_N"/>
</dbReference>
<protein>
    <submittedName>
        <fullName evidence="8">Phage integrase family protein</fullName>
    </submittedName>
</protein>
<dbReference type="InterPro" id="IPR010998">
    <property type="entry name" value="Integrase_recombinase_N"/>
</dbReference>
<accession>A0A117IL54</accession>
<feature type="domain" description="Core-binding (CB)" evidence="7">
    <location>
        <begin position="23"/>
        <end position="120"/>
    </location>
</feature>
<dbReference type="PROSITE" id="PS51900">
    <property type="entry name" value="CB"/>
    <property type="match status" value="1"/>
</dbReference>